<reference evidence="1" key="1">
    <citation type="journal article" date="2014" name="Int. J. Syst. Evol. Microbiol.">
        <title>Complete genome sequence of Corynebacterium casei LMG S-19264T (=DSM 44701T), isolated from a smear-ripened cheese.</title>
        <authorList>
            <consortium name="US DOE Joint Genome Institute (JGI-PGF)"/>
            <person name="Walter F."/>
            <person name="Albersmeier A."/>
            <person name="Kalinowski J."/>
            <person name="Ruckert C."/>
        </authorList>
    </citation>
    <scope>NUCLEOTIDE SEQUENCE</scope>
    <source>
        <strain evidence="1">CGMCC 4.7403</strain>
    </source>
</reference>
<evidence type="ECO:0000313" key="1">
    <source>
        <dbReference type="EMBL" id="GHE60942.1"/>
    </source>
</evidence>
<proteinExistence type="predicted"/>
<evidence type="ECO:0000313" key="2">
    <source>
        <dbReference type="Proteomes" id="UP000603227"/>
    </source>
</evidence>
<name>A0A918ZMR3_9ACTN</name>
<accession>A0A918ZMR3</accession>
<comment type="caution">
    <text evidence="1">The sequence shown here is derived from an EMBL/GenBank/DDBJ whole genome shotgun (WGS) entry which is preliminary data.</text>
</comment>
<organism evidence="1 2">
    <name type="scientific">Streptomyces capitiformicae</name>
    <dbReference type="NCBI Taxonomy" id="2014920"/>
    <lineage>
        <taxon>Bacteria</taxon>
        <taxon>Bacillati</taxon>
        <taxon>Actinomycetota</taxon>
        <taxon>Actinomycetes</taxon>
        <taxon>Kitasatosporales</taxon>
        <taxon>Streptomycetaceae</taxon>
        <taxon>Streptomyces</taxon>
    </lineage>
</organism>
<reference evidence="1" key="2">
    <citation type="submission" date="2020-09" db="EMBL/GenBank/DDBJ databases">
        <authorList>
            <person name="Sun Q."/>
            <person name="Zhou Y."/>
        </authorList>
    </citation>
    <scope>NUCLEOTIDE SEQUENCE</scope>
    <source>
        <strain evidence="1">CGMCC 4.7403</strain>
    </source>
</reference>
<dbReference type="EMBL" id="BNAT01000051">
    <property type="protein sequence ID" value="GHE60942.1"/>
    <property type="molecule type" value="Genomic_DNA"/>
</dbReference>
<dbReference type="AlphaFoldDB" id="A0A918ZMR3"/>
<gene>
    <name evidence="1" type="ORF">GCM10017771_84190</name>
</gene>
<sequence length="62" mass="7091">MYSQWVFGMGVSRWGGTEEWGALWSQAVALPRPPWQGGAVRFRDVPVFPQRVRRITDSRGTI</sequence>
<protein>
    <submittedName>
        <fullName evidence="1">Uncharacterized protein</fullName>
    </submittedName>
</protein>
<dbReference type="Proteomes" id="UP000603227">
    <property type="component" value="Unassembled WGS sequence"/>
</dbReference>
<keyword evidence="2" id="KW-1185">Reference proteome</keyword>